<sequence length="87" mass="10224">MAHWWSPHNDKDVALQSLNSTSLLRTAGYNPQERCHLRHRQIYRDKEVDYRLRKGILELNPMHLPSVLLQEAALPKAQTMFEADEEN</sequence>
<name>A0AAN9NV87_PSOTE</name>
<dbReference type="AlphaFoldDB" id="A0AAN9NV87"/>
<comment type="caution">
    <text evidence="1">The sequence shown here is derived from an EMBL/GenBank/DDBJ whole genome shotgun (WGS) entry which is preliminary data.</text>
</comment>
<organism evidence="1 2">
    <name type="scientific">Psophocarpus tetragonolobus</name>
    <name type="common">Winged bean</name>
    <name type="synonym">Dolichos tetragonolobus</name>
    <dbReference type="NCBI Taxonomy" id="3891"/>
    <lineage>
        <taxon>Eukaryota</taxon>
        <taxon>Viridiplantae</taxon>
        <taxon>Streptophyta</taxon>
        <taxon>Embryophyta</taxon>
        <taxon>Tracheophyta</taxon>
        <taxon>Spermatophyta</taxon>
        <taxon>Magnoliopsida</taxon>
        <taxon>eudicotyledons</taxon>
        <taxon>Gunneridae</taxon>
        <taxon>Pentapetalae</taxon>
        <taxon>rosids</taxon>
        <taxon>fabids</taxon>
        <taxon>Fabales</taxon>
        <taxon>Fabaceae</taxon>
        <taxon>Papilionoideae</taxon>
        <taxon>50 kb inversion clade</taxon>
        <taxon>NPAAA clade</taxon>
        <taxon>indigoferoid/millettioid clade</taxon>
        <taxon>Phaseoleae</taxon>
        <taxon>Psophocarpus</taxon>
    </lineage>
</organism>
<gene>
    <name evidence="1" type="ORF">VNO78_34269</name>
</gene>
<reference evidence="1 2" key="1">
    <citation type="submission" date="2024-01" db="EMBL/GenBank/DDBJ databases">
        <title>The genomes of 5 underutilized Papilionoideae crops provide insights into root nodulation and disease resistanc.</title>
        <authorList>
            <person name="Jiang F."/>
        </authorList>
    </citation>
    <scope>NUCLEOTIDE SEQUENCE [LARGE SCALE GENOMIC DNA]</scope>
    <source>
        <strain evidence="1">DUOXIRENSHENG_FW03</strain>
        <tissue evidence="1">Leaves</tissue>
    </source>
</reference>
<dbReference type="Proteomes" id="UP001386955">
    <property type="component" value="Unassembled WGS sequence"/>
</dbReference>
<accession>A0AAN9NV87</accession>
<proteinExistence type="predicted"/>
<protein>
    <submittedName>
        <fullName evidence="1">Uncharacterized protein</fullName>
    </submittedName>
</protein>
<dbReference type="EMBL" id="JAYMYS010000016">
    <property type="protein sequence ID" value="KAK7379751.1"/>
    <property type="molecule type" value="Genomic_DNA"/>
</dbReference>
<keyword evidence="2" id="KW-1185">Reference proteome</keyword>
<evidence type="ECO:0000313" key="1">
    <source>
        <dbReference type="EMBL" id="KAK7379751.1"/>
    </source>
</evidence>
<evidence type="ECO:0000313" key="2">
    <source>
        <dbReference type="Proteomes" id="UP001386955"/>
    </source>
</evidence>